<keyword evidence="2" id="KW-0479">Metal-binding</keyword>
<evidence type="ECO:0000256" key="3">
    <source>
        <dbReference type="ARBA" id="ARBA00022801"/>
    </source>
</evidence>
<accession>A0ABX8B719</accession>
<organism evidence="6 7">
    <name type="scientific">Chloracidobacterium sp. N</name>
    <dbReference type="NCBI Taxonomy" id="2821540"/>
    <lineage>
        <taxon>Bacteria</taxon>
        <taxon>Pseudomonadati</taxon>
        <taxon>Acidobacteriota</taxon>
        <taxon>Terriglobia</taxon>
        <taxon>Terriglobales</taxon>
        <taxon>Acidobacteriaceae</taxon>
        <taxon>Chloracidobacterium</taxon>
        <taxon>Chloracidobacterium aggregatum</taxon>
    </lineage>
</organism>
<evidence type="ECO:0000256" key="2">
    <source>
        <dbReference type="ARBA" id="ARBA00022723"/>
    </source>
</evidence>
<dbReference type="PANTHER" id="PTHR31609:SF1">
    <property type="entry name" value="CARBOHYDRATE DEACETYLASE"/>
    <property type="match status" value="1"/>
</dbReference>
<keyword evidence="3" id="KW-0378">Hydrolase</keyword>
<protein>
    <submittedName>
        <fullName evidence="6">Hopanoid biosynthesis-associated protein HpnK</fullName>
    </submittedName>
</protein>
<dbReference type="EMBL" id="CP072643">
    <property type="protein sequence ID" value="QUV95490.1"/>
    <property type="molecule type" value="Genomic_DNA"/>
</dbReference>
<evidence type="ECO:0000256" key="1">
    <source>
        <dbReference type="ARBA" id="ARBA00001946"/>
    </source>
</evidence>
<dbReference type="Pfam" id="PF04794">
    <property type="entry name" value="YdjC"/>
    <property type="match status" value="1"/>
</dbReference>
<proteinExistence type="predicted"/>
<sequence>MSIKLIINADDFGVSSTVNQAVVTAHDEGILTSCSLMVGGDACDEAVALAKARPRLSVGLHLTLVCGKSVLPPTEIPHLVDGQRQFASNPVIAGVRYFFDPRCRAELRREIRAQFERFLATGLPCSHVDGHLHFHLHPVVFPTVAACAAAFGVRFVRLPRERLWRNLAIRRQGWPVKVGHRMVFGWLSALATRHLRQHHLRAVDEVHGLYETGRFTEDYWLALLDRLSAAPQEVYCHPEVASPMLPAHNAQGPAELAALLSPQVKARLRQRHIQPVTYADLS</sequence>
<evidence type="ECO:0000256" key="5">
    <source>
        <dbReference type="ARBA" id="ARBA00023277"/>
    </source>
</evidence>
<dbReference type="InterPro" id="IPR017836">
    <property type="entry name" value="Hopanoid_biosynth-assoc_HpnK"/>
</dbReference>
<keyword evidence="4" id="KW-0460">Magnesium</keyword>
<dbReference type="Proteomes" id="UP000677668">
    <property type="component" value="Chromosome 2"/>
</dbReference>
<evidence type="ECO:0000313" key="6">
    <source>
        <dbReference type="EMBL" id="QUV95490.1"/>
    </source>
</evidence>
<gene>
    <name evidence="6" type="primary">hpnK</name>
    <name evidence="6" type="ORF">J8C05_11655</name>
</gene>
<dbReference type="PANTHER" id="PTHR31609">
    <property type="entry name" value="YDJC DEACETYLASE FAMILY MEMBER"/>
    <property type="match status" value="1"/>
</dbReference>
<dbReference type="Gene3D" id="3.20.20.370">
    <property type="entry name" value="Glycoside hydrolase/deacetylase"/>
    <property type="match status" value="1"/>
</dbReference>
<evidence type="ECO:0000256" key="4">
    <source>
        <dbReference type="ARBA" id="ARBA00022842"/>
    </source>
</evidence>
<dbReference type="CDD" id="cd10804">
    <property type="entry name" value="YdjC_HpnK_like"/>
    <property type="match status" value="1"/>
</dbReference>
<dbReference type="RefSeq" id="WP_211423711.1">
    <property type="nucleotide sequence ID" value="NZ_CP072643.1"/>
</dbReference>
<dbReference type="InterPro" id="IPR011330">
    <property type="entry name" value="Glyco_hydro/deAcase_b/a-brl"/>
</dbReference>
<keyword evidence="5" id="KW-0119">Carbohydrate metabolism</keyword>
<reference evidence="6 7" key="1">
    <citation type="submission" date="2021-03" db="EMBL/GenBank/DDBJ databases">
        <title>Genomic and phenotypic characterization of Chloracidobacterium isolates provides evidence for multiple species.</title>
        <authorList>
            <person name="Saini M.K."/>
            <person name="Costas A.M.G."/>
            <person name="Tank M."/>
            <person name="Bryant D.A."/>
        </authorList>
    </citation>
    <scope>NUCLEOTIDE SEQUENCE [LARGE SCALE GENOMIC DNA]</scope>
    <source>
        <strain evidence="6 7">N</strain>
    </source>
</reference>
<comment type="cofactor">
    <cofactor evidence="1">
        <name>Mg(2+)</name>
        <dbReference type="ChEBI" id="CHEBI:18420"/>
    </cofactor>
</comment>
<evidence type="ECO:0000313" key="7">
    <source>
        <dbReference type="Proteomes" id="UP000677668"/>
    </source>
</evidence>
<dbReference type="NCBIfam" id="TIGR03473">
    <property type="entry name" value="HpnK"/>
    <property type="match status" value="1"/>
</dbReference>
<keyword evidence="7" id="KW-1185">Reference proteome</keyword>
<dbReference type="InterPro" id="IPR006879">
    <property type="entry name" value="YdjC-like"/>
</dbReference>
<dbReference type="SUPFAM" id="SSF88713">
    <property type="entry name" value="Glycoside hydrolase/deacetylase"/>
    <property type="match status" value="1"/>
</dbReference>
<name>A0ABX8B719_9BACT</name>